<evidence type="ECO:0000256" key="5">
    <source>
        <dbReference type="SAM" id="MobiDB-lite"/>
    </source>
</evidence>
<feature type="compositionally biased region" description="Basic residues" evidence="5">
    <location>
        <begin position="593"/>
        <end position="618"/>
    </location>
</feature>
<feature type="domain" description="Sas10 C-terminal" evidence="6">
    <location>
        <begin position="578"/>
        <end position="651"/>
    </location>
</feature>
<dbReference type="InterPro" id="IPR018972">
    <property type="entry name" value="Sas10_C_dom"/>
</dbReference>
<feature type="region of interest" description="Disordered" evidence="5">
    <location>
        <begin position="1"/>
        <end position="161"/>
    </location>
</feature>
<dbReference type="Pfam" id="PF09368">
    <property type="entry name" value="Sas10"/>
    <property type="match status" value="1"/>
</dbReference>
<dbReference type="GO" id="GO:0000462">
    <property type="term" value="P:maturation of SSU-rRNA from tricistronic rRNA transcript (SSU-rRNA, 5.8S rRNA, LSU-rRNA)"/>
    <property type="evidence" value="ECO:0007669"/>
    <property type="project" value="TreeGrafter"/>
</dbReference>
<comment type="subcellular location">
    <subcellularLocation>
        <location evidence="1">Nucleus</location>
    </subcellularLocation>
</comment>
<dbReference type="Pfam" id="PF04000">
    <property type="entry name" value="Sas10_Utp3"/>
    <property type="match status" value="1"/>
</dbReference>
<keyword evidence="8" id="KW-1185">Reference proteome</keyword>
<organism evidence="7 8">
    <name type="scientific">Athelia psychrophila</name>
    <dbReference type="NCBI Taxonomy" id="1759441"/>
    <lineage>
        <taxon>Eukaryota</taxon>
        <taxon>Fungi</taxon>
        <taxon>Dikarya</taxon>
        <taxon>Basidiomycota</taxon>
        <taxon>Agaricomycotina</taxon>
        <taxon>Agaricomycetes</taxon>
        <taxon>Agaricomycetidae</taxon>
        <taxon>Atheliales</taxon>
        <taxon>Atheliaceae</taxon>
        <taxon>Athelia</taxon>
    </lineage>
</organism>
<feature type="region of interest" description="Disordered" evidence="5">
    <location>
        <begin position="318"/>
        <end position="342"/>
    </location>
</feature>
<protein>
    <recommendedName>
        <fullName evidence="6">Sas10 C-terminal domain-containing protein</fullName>
    </recommendedName>
</protein>
<evidence type="ECO:0000256" key="1">
    <source>
        <dbReference type="ARBA" id="ARBA00004123"/>
    </source>
</evidence>
<dbReference type="GO" id="GO:0032040">
    <property type="term" value="C:small-subunit processome"/>
    <property type="evidence" value="ECO:0007669"/>
    <property type="project" value="TreeGrafter"/>
</dbReference>
<feature type="region of interest" description="Disordered" evidence="5">
    <location>
        <begin position="437"/>
        <end position="618"/>
    </location>
</feature>
<feature type="compositionally biased region" description="Basic residues" evidence="5">
    <location>
        <begin position="1"/>
        <end position="18"/>
    </location>
</feature>
<dbReference type="AlphaFoldDB" id="A0A166W972"/>
<feature type="region of interest" description="Disordered" evidence="5">
    <location>
        <begin position="371"/>
        <end position="402"/>
    </location>
</feature>
<sequence length="652" mass="72103">MPRRPSKISRLSKSKARPVNRADSKIKKWNKASDIPMDEEHQFHTSRDKILLEGEGSGGEDDGDEDEVFGLNGLSDDSEEEQEEDEQEEDEQDEDEETLEEPVQKKKSKGKKAAAKAAESSDSGSEEEEETWGRNKSAYYSSNAAQLESDDEEANDLEEQEAKRLQAKARDAMGENDFGLGDPVELAAGQTDIDDLLEPFQPTIPSLPRDKQALLRHLEKTNPETLALARDWDDTAWSLVKAQAKLQKLETETPDALSIGMSHLHYQAVLTYATTLAFYLHLRSSPKYIQNSELLKAHPIMSRLLTLKQSISTLEDLDFAPSDDDEDEEDSDLDDDESLGLDGDAQAQDMEQLFKGLDDDELSALLAEAELSIPSSSKRQHAEKPPKKKRKTDATSGKTPALPVFDLVEPVYAREKPSAASTLANMGDTDAYGEATSIQHADQVDKAARKKSIRFHTSKIESTSARRQGARNAVGGDDDIPYRERKKEKDVRLAKESDKKSKTKGQGGDDLDEVGAEAGTKKRSRDEDDEGEGEADGADGYYELVKRKSKEAKEKKKADYEEAQAAARPNHVEDATAGPRSLTRAILANKGLTPHRSKSVRNPRVKKRQKFEKAKKKISSQKAIYKGGIGDTGKYAGEKSGISKVVKSIRLG</sequence>
<keyword evidence="3" id="KW-0597">Phosphoprotein</keyword>
<comment type="similarity">
    <text evidence="2">Belongs to the SAS10 family.</text>
</comment>
<dbReference type="EMBL" id="KV417482">
    <property type="protein sequence ID" value="KZP33513.1"/>
    <property type="molecule type" value="Genomic_DNA"/>
</dbReference>
<feature type="compositionally biased region" description="Acidic residues" evidence="5">
    <location>
        <begin position="76"/>
        <end position="100"/>
    </location>
</feature>
<name>A0A166W972_9AGAM</name>
<feature type="compositionally biased region" description="Basic and acidic residues" evidence="5">
    <location>
        <begin position="38"/>
        <end position="52"/>
    </location>
</feature>
<evidence type="ECO:0000259" key="6">
    <source>
        <dbReference type="Pfam" id="PF09368"/>
    </source>
</evidence>
<evidence type="ECO:0000256" key="2">
    <source>
        <dbReference type="ARBA" id="ARBA00010979"/>
    </source>
</evidence>
<dbReference type="PANTHER" id="PTHR13237">
    <property type="entry name" value="SOMETHING ABOUT SILENCING PROTEIN 10-RELATED"/>
    <property type="match status" value="1"/>
</dbReference>
<dbReference type="STRING" id="436010.A0A166W972"/>
<feature type="compositionally biased region" description="Acidic residues" evidence="5">
    <location>
        <begin position="58"/>
        <end position="68"/>
    </location>
</feature>
<reference evidence="7 8" key="1">
    <citation type="journal article" date="2016" name="Mol. Biol. Evol.">
        <title>Comparative Genomics of Early-Diverging Mushroom-Forming Fungi Provides Insights into the Origins of Lignocellulose Decay Capabilities.</title>
        <authorList>
            <person name="Nagy L.G."/>
            <person name="Riley R."/>
            <person name="Tritt A."/>
            <person name="Adam C."/>
            <person name="Daum C."/>
            <person name="Floudas D."/>
            <person name="Sun H."/>
            <person name="Yadav J.S."/>
            <person name="Pangilinan J."/>
            <person name="Larsson K.H."/>
            <person name="Matsuura K."/>
            <person name="Barry K."/>
            <person name="Labutti K."/>
            <person name="Kuo R."/>
            <person name="Ohm R.A."/>
            <person name="Bhattacharya S.S."/>
            <person name="Shirouzu T."/>
            <person name="Yoshinaga Y."/>
            <person name="Martin F.M."/>
            <person name="Grigoriev I.V."/>
            <person name="Hibbett D.S."/>
        </authorList>
    </citation>
    <scope>NUCLEOTIDE SEQUENCE [LARGE SCALE GENOMIC DNA]</scope>
    <source>
        <strain evidence="7 8">CBS 109695</strain>
    </source>
</reference>
<evidence type="ECO:0000256" key="3">
    <source>
        <dbReference type="ARBA" id="ARBA00022553"/>
    </source>
</evidence>
<dbReference type="Proteomes" id="UP000076532">
    <property type="component" value="Unassembled WGS sequence"/>
</dbReference>
<feature type="compositionally biased region" description="Acidic residues" evidence="5">
    <location>
        <begin position="148"/>
        <end position="159"/>
    </location>
</feature>
<gene>
    <name evidence="7" type="ORF">FIBSPDRAFT_924499</name>
</gene>
<feature type="compositionally biased region" description="Basic and acidic residues" evidence="5">
    <location>
        <begin position="480"/>
        <end position="500"/>
    </location>
</feature>
<keyword evidence="4" id="KW-0539">Nucleus</keyword>
<accession>A0A166W972</accession>
<evidence type="ECO:0000313" key="8">
    <source>
        <dbReference type="Proteomes" id="UP000076532"/>
    </source>
</evidence>
<dbReference type="PANTHER" id="PTHR13237:SF8">
    <property type="entry name" value="SOMETHING ABOUT SILENCING PROTEIN 10"/>
    <property type="match status" value="1"/>
</dbReference>
<feature type="compositionally biased region" description="Basic residues" evidence="5">
    <location>
        <begin position="448"/>
        <end position="457"/>
    </location>
</feature>
<feature type="compositionally biased region" description="Acidic residues" evidence="5">
    <location>
        <begin position="527"/>
        <end position="537"/>
    </location>
</feature>
<evidence type="ECO:0000313" key="7">
    <source>
        <dbReference type="EMBL" id="KZP33513.1"/>
    </source>
</evidence>
<feature type="compositionally biased region" description="Basic and acidic residues" evidence="5">
    <location>
        <begin position="551"/>
        <end position="560"/>
    </location>
</feature>
<proteinExistence type="inferred from homology"/>
<feature type="compositionally biased region" description="Basic residues" evidence="5">
    <location>
        <begin position="105"/>
        <end position="114"/>
    </location>
</feature>
<dbReference type="OrthoDB" id="1924577at2759"/>
<evidence type="ECO:0000256" key="4">
    <source>
        <dbReference type="ARBA" id="ARBA00023242"/>
    </source>
</evidence>
<dbReference type="InterPro" id="IPR007146">
    <property type="entry name" value="Sas10/Utp3/C1D"/>
</dbReference>
<feature type="compositionally biased region" description="Acidic residues" evidence="5">
    <location>
        <begin position="318"/>
        <end position="339"/>
    </location>
</feature>